<dbReference type="InterPro" id="IPR058663">
    <property type="entry name" value="PucR-like_N"/>
</dbReference>
<dbReference type="Proteomes" id="UP000475532">
    <property type="component" value="Unassembled WGS sequence"/>
</dbReference>
<accession>A0A6L9QQY4</accession>
<gene>
    <name evidence="2" type="ORF">G3I70_34430</name>
</gene>
<evidence type="ECO:0000313" key="3">
    <source>
        <dbReference type="Proteomes" id="UP000475532"/>
    </source>
</evidence>
<protein>
    <recommendedName>
        <fullName evidence="1">PucR-like N-terminal domain-containing protein</fullName>
    </recommendedName>
</protein>
<organism evidence="2 3">
    <name type="scientific">Actinomadura bangladeshensis</name>
    <dbReference type="NCBI Taxonomy" id="453573"/>
    <lineage>
        <taxon>Bacteria</taxon>
        <taxon>Bacillati</taxon>
        <taxon>Actinomycetota</taxon>
        <taxon>Actinomycetes</taxon>
        <taxon>Streptosporangiales</taxon>
        <taxon>Thermomonosporaceae</taxon>
        <taxon>Actinomadura</taxon>
    </lineage>
</organism>
<evidence type="ECO:0000313" key="2">
    <source>
        <dbReference type="EMBL" id="NEA27558.1"/>
    </source>
</evidence>
<dbReference type="Pfam" id="PF25906">
    <property type="entry name" value="PucR-like_N"/>
    <property type="match status" value="1"/>
</dbReference>
<name>A0A6L9QQY4_9ACTN</name>
<sequence length="150" mass="16084">MKPDLYRFLADRIDEITAETAAEIADRVPAYTHLRPAEIANLVAEAIAVYTGAREPRAVLPVFRALGASEACAGHDAGHFESALRTGARVLVRRTAGAAARLYPPTAEFIAVMETAFTAETEIVGAAVDGHRRAARPAVARRLHPLLSDN</sequence>
<evidence type="ECO:0000259" key="1">
    <source>
        <dbReference type="Pfam" id="PF25906"/>
    </source>
</evidence>
<dbReference type="EMBL" id="JAAGLI010000940">
    <property type="protein sequence ID" value="NEA27558.1"/>
    <property type="molecule type" value="Genomic_DNA"/>
</dbReference>
<dbReference type="AlphaFoldDB" id="A0A6L9QQY4"/>
<proteinExistence type="predicted"/>
<feature type="domain" description="PucR-like N-terminal" evidence="1">
    <location>
        <begin position="4"/>
        <end position="135"/>
    </location>
</feature>
<dbReference type="RefSeq" id="WP_163062147.1">
    <property type="nucleotide sequence ID" value="NZ_JAAGLI010000940.1"/>
</dbReference>
<reference evidence="2 3" key="1">
    <citation type="submission" date="2020-01" db="EMBL/GenBank/DDBJ databases">
        <title>Insect and environment-associated Actinomycetes.</title>
        <authorList>
            <person name="Currrie C."/>
            <person name="Chevrette M."/>
            <person name="Carlson C."/>
            <person name="Stubbendieck R."/>
            <person name="Wendt-Pienkowski E."/>
        </authorList>
    </citation>
    <scope>NUCLEOTIDE SEQUENCE [LARGE SCALE GENOMIC DNA]</scope>
    <source>
        <strain evidence="2 3">SID10258</strain>
    </source>
</reference>
<comment type="caution">
    <text evidence="2">The sequence shown here is derived from an EMBL/GenBank/DDBJ whole genome shotgun (WGS) entry which is preliminary data.</text>
</comment>